<accession>A0A1H3L904</accession>
<evidence type="ECO:0000256" key="5">
    <source>
        <dbReference type="ARBA" id="ARBA00023295"/>
    </source>
</evidence>
<dbReference type="InterPro" id="IPR051018">
    <property type="entry name" value="Bacteriophage_GH24"/>
</dbReference>
<keyword evidence="4 6" id="KW-0378">Hydrolase</keyword>
<comment type="similarity">
    <text evidence="6">Belongs to the glycosyl hydrolase 24 family.</text>
</comment>
<evidence type="ECO:0000313" key="8">
    <source>
        <dbReference type="Proteomes" id="UP000199035"/>
    </source>
</evidence>
<dbReference type="PANTHER" id="PTHR38107:SF3">
    <property type="entry name" value="LYSOZYME RRRD-RELATED"/>
    <property type="match status" value="1"/>
</dbReference>
<evidence type="ECO:0000256" key="3">
    <source>
        <dbReference type="ARBA" id="ARBA00022638"/>
    </source>
</evidence>
<evidence type="ECO:0000256" key="1">
    <source>
        <dbReference type="ARBA" id="ARBA00000632"/>
    </source>
</evidence>
<comment type="catalytic activity">
    <reaction evidence="1 6">
        <text>Hydrolysis of (1-&gt;4)-beta-linkages between N-acetylmuramic acid and N-acetyl-D-glucosamine residues in a peptidoglycan and between N-acetyl-D-glucosamine residues in chitodextrins.</text>
        <dbReference type="EC" id="3.2.1.17"/>
    </reaction>
</comment>
<dbReference type="HAMAP" id="MF_04110">
    <property type="entry name" value="ENDOLYSIN_T4"/>
    <property type="match status" value="1"/>
</dbReference>
<keyword evidence="8" id="KW-1185">Reference proteome</keyword>
<evidence type="ECO:0000313" key="7">
    <source>
        <dbReference type="EMBL" id="SDY60997.1"/>
    </source>
</evidence>
<dbReference type="Pfam" id="PF00959">
    <property type="entry name" value="Phage_lysozyme"/>
    <property type="match status" value="1"/>
</dbReference>
<dbReference type="CDD" id="cd16901">
    <property type="entry name" value="lyz_P1"/>
    <property type="match status" value="1"/>
</dbReference>
<dbReference type="GO" id="GO:0031640">
    <property type="term" value="P:killing of cells of another organism"/>
    <property type="evidence" value="ECO:0007669"/>
    <property type="project" value="UniProtKB-KW"/>
</dbReference>
<evidence type="ECO:0000256" key="6">
    <source>
        <dbReference type="RuleBase" id="RU003788"/>
    </source>
</evidence>
<name>A0A1H3L904_9GAMM</name>
<dbReference type="PANTHER" id="PTHR38107">
    <property type="match status" value="1"/>
</dbReference>
<dbReference type="GO" id="GO:0042742">
    <property type="term" value="P:defense response to bacterium"/>
    <property type="evidence" value="ECO:0007669"/>
    <property type="project" value="UniProtKB-KW"/>
</dbReference>
<dbReference type="InterPro" id="IPR034690">
    <property type="entry name" value="Endolysin_T4_type"/>
</dbReference>
<keyword evidence="5 6" id="KW-0326">Glycosidase</keyword>
<dbReference type="GO" id="GO:0016998">
    <property type="term" value="P:cell wall macromolecule catabolic process"/>
    <property type="evidence" value="ECO:0007669"/>
    <property type="project" value="InterPro"/>
</dbReference>
<protein>
    <recommendedName>
        <fullName evidence="6">Lysozyme</fullName>
        <ecNumber evidence="6">3.2.1.17</ecNumber>
    </recommendedName>
</protein>
<dbReference type="Proteomes" id="UP000199035">
    <property type="component" value="Unassembled WGS sequence"/>
</dbReference>
<dbReference type="Gene3D" id="1.10.530.40">
    <property type="match status" value="1"/>
</dbReference>
<dbReference type="EMBL" id="FNPK01000016">
    <property type="protein sequence ID" value="SDY60997.1"/>
    <property type="molecule type" value="Genomic_DNA"/>
</dbReference>
<dbReference type="STRING" id="595670.SAMN05421643_11676"/>
<dbReference type="InterPro" id="IPR002196">
    <property type="entry name" value="Glyco_hydro_24"/>
</dbReference>
<dbReference type="InterPro" id="IPR023347">
    <property type="entry name" value="Lysozyme_dom_sf"/>
</dbReference>
<dbReference type="InterPro" id="IPR023346">
    <property type="entry name" value="Lysozyme-like_dom_sf"/>
</dbReference>
<dbReference type="GO" id="GO:0009253">
    <property type="term" value="P:peptidoglycan catabolic process"/>
    <property type="evidence" value="ECO:0007669"/>
    <property type="project" value="InterPro"/>
</dbReference>
<organism evidence="7 8">
    <name type="scientific">Acinetobacter kyonggiensis</name>
    <dbReference type="NCBI Taxonomy" id="595670"/>
    <lineage>
        <taxon>Bacteria</taxon>
        <taxon>Pseudomonadati</taxon>
        <taxon>Pseudomonadota</taxon>
        <taxon>Gammaproteobacteria</taxon>
        <taxon>Moraxellales</taxon>
        <taxon>Moraxellaceae</taxon>
        <taxon>Acinetobacter</taxon>
    </lineage>
</organism>
<dbReference type="SUPFAM" id="SSF53955">
    <property type="entry name" value="Lysozyme-like"/>
    <property type="match status" value="1"/>
</dbReference>
<dbReference type="GO" id="GO:0003796">
    <property type="term" value="F:lysozyme activity"/>
    <property type="evidence" value="ECO:0007669"/>
    <property type="project" value="UniProtKB-EC"/>
</dbReference>
<gene>
    <name evidence="7" type="ORF">SAMN05421643_11676</name>
</gene>
<dbReference type="EC" id="3.2.1.17" evidence="6"/>
<keyword evidence="3 6" id="KW-0081">Bacteriolytic enzyme</keyword>
<keyword evidence="2 6" id="KW-0929">Antimicrobial</keyword>
<dbReference type="AlphaFoldDB" id="A0A1H3L904"/>
<sequence>MSNKTKVIVTILTAISASGIYYTQSKEGTVLKPYYDSVKVATVGTGTTVYPNGQKVKITDAPITKKQATEYLKFHIDKDAKIFNKTLLGVPLSQTEYDLYMDFTYQFGTGAWSQSSMLRNLKQGKYKQACDSLLKWKYAAKRDCSVRSNNCYGVWVRQVERHSKCIGTQ</sequence>
<proteinExistence type="inferred from homology"/>
<evidence type="ECO:0000256" key="2">
    <source>
        <dbReference type="ARBA" id="ARBA00022529"/>
    </source>
</evidence>
<reference evidence="8" key="1">
    <citation type="submission" date="2016-10" db="EMBL/GenBank/DDBJ databases">
        <authorList>
            <person name="Varghese N."/>
            <person name="Submissions S."/>
        </authorList>
    </citation>
    <scope>NUCLEOTIDE SEQUENCE [LARGE SCALE GENOMIC DNA]</scope>
    <source>
        <strain evidence="8">ANC 5109</strain>
    </source>
</reference>
<dbReference type="RefSeq" id="WP_092691299.1">
    <property type="nucleotide sequence ID" value="NZ_FNPK01000016.1"/>
</dbReference>
<evidence type="ECO:0000256" key="4">
    <source>
        <dbReference type="ARBA" id="ARBA00022801"/>
    </source>
</evidence>